<comment type="subcellular location">
    <subcellularLocation>
        <location evidence="1">Membrane</location>
        <topology evidence="1">Multi-pass membrane protein</topology>
    </subcellularLocation>
</comment>
<feature type="transmembrane region" description="Helical" evidence="11">
    <location>
        <begin position="1205"/>
        <end position="1225"/>
    </location>
</feature>
<dbReference type="Proteomes" id="UP000005222">
    <property type="component" value="Chromosome J"/>
</dbReference>
<gene>
    <name evidence="14" type="primary">Piso0_001949</name>
    <name evidence="14" type="ORF">GNLVRS01_PISO0J01417g</name>
</gene>
<dbReference type="Pfam" id="PF16414">
    <property type="entry name" value="NPC1_N"/>
    <property type="match status" value="1"/>
</dbReference>
<dbReference type="InParanoid" id="G8YBA4"/>
<dbReference type="PANTHER" id="PTHR45727">
    <property type="entry name" value="NPC INTRACELLULAR CHOLESTEROL TRANSPORTER 1"/>
    <property type="match status" value="1"/>
</dbReference>
<accession>G8YBA4</accession>
<dbReference type="InterPro" id="IPR053958">
    <property type="entry name" value="HMGCR/SNAP/NPC1-like_SSD"/>
</dbReference>
<dbReference type="FunFam" id="1.20.1640.10:FF:000029">
    <property type="entry name" value="Putative Patched sphingolipid transporter"/>
    <property type="match status" value="1"/>
</dbReference>
<comment type="similarity">
    <text evidence="2">Belongs to the patched family.</text>
</comment>
<evidence type="ECO:0000256" key="1">
    <source>
        <dbReference type="ARBA" id="ARBA00004141"/>
    </source>
</evidence>
<dbReference type="GO" id="GO:0032934">
    <property type="term" value="F:sterol binding"/>
    <property type="evidence" value="ECO:0007669"/>
    <property type="project" value="TreeGrafter"/>
</dbReference>
<evidence type="ECO:0000256" key="11">
    <source>
        <dbReference type="SAM" id="Phobius"/>
    </source>
</evidence>
<feature type="transmembrane region" description="Helical" evidence="11">
    <location>
        <begin position="1127"/>
        <end position="1151"/>
    </location>
</feature>
<dbReference type="SUPFAM" id="SSF82866">
    <property type="entry name" value="Multidrug efflux transporter AcrB transmembrane domain"/>
    <property type="match status" value="2"/>
</dbReference>
<reference evidence="14 15" key="1">
    <citation type="journal article" date="2012" name="G3 (Bethesda)">
        <title>Pichia sorbitophila, an interspecies yeast hybrid reveals early steps of genome resolution following polyploidization.</title>
        <authorList>
            <person name="Leh Louis V."/>
            <person name="Despons L."/>
            <person name="Friedrich A."/>
            <person name="Martin T."/>
            <person name="Durrens P."/>
            <person name="Casaregola S."/>
            <person name="Neuveglise C."/>
            <person name="Fairhead C."/>
            <person name="Marck C."/>
            <person name="Cruz J.A."/>
            <person name="Straub M.L."/>
            <person name="Kugler V."/>
            <person name="Sacerdot C."/>
            <person name="Uzunov Z."/>
            <person name="Thierry A."/>
            <person name="Weiss S."/>
            <person name="Bleykasten C."/>
            <person name="De Montigny J."/>
            <person name="Jacques N."/>
            <person name="Jung P."/>
            <person name="Lemaire M."/>
            <person name="Mallet S."/>
            <person name="Morel G."/>
            <person name="Richard G.F."/>
            <person name="Sarkar A."/>
            <person name="Savel G."/>
            <person name="Schacherer J."/>
            <person name="Seret M.L."/>
            <person name="Talla E."/>
            <person name="Samson G."/>
            <person name="Jubin C."/>
            <person name="Poulain J."/>
            <person name="Vacherie B."/>
            <person name="Barbe V."/>
            <person name="Pelletier E."/>
            <person name="Sherman D.J."/>
            <person name="Westhof E."/>
            <person name="Weissenbach J."/>
            <person name="Baret P.V."/>
            <person name="Wincker P."/>
            <person name="Gaillardin C."/>
            <person name="Dujon B."/>
            <person name="Souciet J.L."/>
        </authorList>
    </citation>
    <scope>NUCLEOTIDE SEQUENCE [LARGE SCALE GENOMIC DNA]</scope>
    <source>
        <strain evidence="15">ATCC MYA-4447 / BCRC 22081 / CBS 7064 / NBRC 10061 / NRRL Y-12695</strain>
    </source>
</reference>
<name>G8YBA4_PICSO</name>
<evidence type="ECO:0000256" key="10">
    <source>
        <dbReference type="ARBA" id="ARBA00023180"/>
    </source>
</evidence>
<evidence type="ECO:0000256" key="4">
    <source>
        <dbReference type="ARBA" id="ARBA00022692"/>
    </source>
</evidence>
<feature type="transmembrane region" description="Helical" evidence="11">
    <location>
        <begin position="580"/>
        <end position="598"/>
    </location>
</feature>
<feature type="transmembrane region" description="Helical" evidence="11">
    <location>
        <begin position="1071"/>
        <end position="1092"/>
    </location>
</feature>
<protein>
    <submittedName>
        <fullName evidence="14">Piso0_001949 protein</fullName>
    </submittedName>
</protein>
<dbReference type="Pfam" id="PF12349">
    <property type="entry name" value="Sterol-sensing"/>
    <property type="match status" value="1"/>
</dbReference>
<proteinExistence type="inferred from homology"/>
<organism evidence="14 15">
    <name type="scientific">Pichia sorbitophila (strain ATCC MYA-4447 / BCRC 22081 / CBS 7064 / NBRC 10061 / NRRL Y-12695)</name>
    <name type="common">Hybrid yeast</name>
    <dbReference type="NCBI Taxonomy" id="559304"/>
    <lineage>
        <taxon>Eukaryota</taxon>
        <taxon>Fungi</taxon>
        <taxon>Dikarya</taxon>
        <taxon>Ascomycota</taxon>
        <taxon>Saccharomycotina</taxon>
        <taxon>Pichiomycetes</taxon>
        <taxon>Debaryomycetaceae</taxon>
        <taxon>Millerozyma</taxon>
    </lineage>
</organism>
<feature type="transmembrane region" description="Helical" evidence="11">
    <location>
        <begin position="812"/>
        <end position="830"/>
    </location>
</feature>
<feature type="signal peptide" evidence="12">
    <location>
        <begin position="1"/>
        <end position="19"/>
    </location>
</feature>
<evidence type="ECO:0000256" key="12">
    <source>
        <dbReference type="SAM" id="SignalP"/>
    </source>
</evidence>
<keyword evidence="8 11" id="KW-0472">Membrane</keyword>
<feature type="domain" description="SSD" evidence="13">
    <location>
        <begin position="581"/>
        <end position="750"/>
    </location>
</feature>
<keyword evidence="4 11" id="KW-0812">Transmembrane</keyword>
<evidence type="ECO:0000256" key="3">
    <source>
        <dbReference type="ARBA" id="ARBA00022448"/>
    </source>
</evidence>
<keyword evidence="7" id="KW-0445">Lipid transport</keyword>
<sequence>MRFLFSYITILACIRAVICFSQSHRDGFCVMYDNCGKKSIFGSELPCVNYTRAIKPSSDAIQLLNEVCGSDFPTDLVCCSESQIMDLGKNLKKAAPIISSCPACKKNFQNFFCDFTCSPNQSAFVNITKSGISSDKGKEIVTELTSYINPDFASRFYDSCKDVKFSATNGYAMDLIGGGARNFKEFLKFLGDEKPLLGGSPFQINYEYQLSDTAEKQGLRLAESHIRPCDDRDYGCSCSDCPTSCPDLPKFKGFNGRCRVGKLPCFSLIVICLWTTIVVLIGAYHVYLIKLKKNAWNELEREFESETRQVEHFCDHDDSAQTSFQYYHEKFIKTLESYFERIARLCSKHPKNVIIISLFLSFIFSCGISKIKLERNPINLWVSPDEPALKEMQYFQEHFGEWFRIEQLIISSKNQSEPVLNWGNIAWWFEKEKELAKFEVGDGEVVSYDELCFKPTEETCAIESFTQYFKGDINYLNERNWKQKLQSCADSPVNCLPSFQQPLKKNILFSSDDVLNSSAFIVTLLVNNNSSDVEHTKKAIQYEQSLVAWASKLEIENNKIQVHFSTEMSLKEELDKTTHMDLNIILLSYFLMFVYASLSLSRKLPSRLTFSSFIKTRILLGLCGIGIILMSVTSSVGLFSFVGLKSTLIIAEVIPFLVLAIGIDNIFLIVGEFDLLSNTSEDSSIETRLTLTLSKIGPSCLMSTLLQFAMFLLAAKVPMPAVRNFAIYSAGAILINFFLQVTCFVSIFFLGQKRLESNRLDIFPWIIVDNRIMLTDGDQQQNLKEGFEDIISGFIKSYVTPHVTVRSKRRKLLSVFIIWLGVSLSLLPTIELGLDQRLALPSESYLVDYFNAVYQYLNVGPPLFFVLKGVDVTQRNHQQQLCGKFTTCEKYSVANILEQEYKRSNVSYIAEPTSSWLDDFLTWLNPDLDQCCRVKKNDKDSFCSASSPERLCQPCYADHKPPYDSSMNAFPTSDDFMRYFNVWIQQPSDPCPLGGKSSYSNSIFVNHKDQIAASYFRTSHVPLRSQNAFINAYENGLRIVKEIKSHIKDVETFAFSPFYVYFASYVTISKMTFILITSAICLIWIISTLLLGSFRTSTILISTVTCILINIGGILSLWSVSLNPVSLVNLIICGGFAVEFTTHITRAYTLVKPVESLDRRASKTSEALKSVGSSVFCGITLTKFIGVCVLGFARSKIYEIFYFRMWFSLIIVAAIHAFGLLPILLSEFGSMSKAEIMEQI</sequence>
<dbReference type="OMA" id="QVFPYTI"/>
<dbReference type="Gene3D" id="1.20.1640.10">
    <property type="entry name" value="Multidrug efflux transporter AcrB transmembrane domain"/>
    <property type="match status" value="2"/>
</dbReference>
<dbReference type="STRING" id="559304.G8YBA4"/>
<feature type="transmembrane region" description="Helical" evidence="11">
    <location>
        <begin position="353"/>
        <end position="371"/>
    </location>
</feature>
<feature type="chain" id="PRO_5003519047" evidence="12">
    <location>
        <begin position="20"/>
        <end position="1240"/>
    </location>
</feature>
<dbReference type="InterPro" id="IPR053956">
    <property type="entry name" value="NPC1_MLD"/>
</dbReference>
<dbReference type="GO" id="GO:0016020">
    <property type="term" value="C:membrane"/>
    <property type="evidence" value="ECO:0007669"/>
    <property type="project" value="UniProtKB-SubCell"/>
</dbReference>
<evidence type="ECO:0000256" key="2">
    <source>
        <dbReference type="ARBA" id="ARBA00005585"/>
    </source>
</evidence>
<dbReference type="AlphaFoldDB" id="G8YBA4"/>
<dbReference type="InterPro" id="IPR000731">
    <property type="entry name" value="SSD"/>
</dbReference>
<evidence type="ECO:0000256" key="6">
    <source>
        <dbReference type="ARBA" id="ARBA00022989"/>
    </source>
</evidence>
<evidence type="ECO:0000256" key="7">
    <source>
        <dbReference type="ARBA" id="ARBA00023055"/>
    </source>
</evidence>
<evidence type="ECO:0000256" key="9">
    <source>
        <dbReference type="ARBA" id="ARBA00023157"/>
    </source>
</evidence>
<evidence type="ECO:0000256" key="5">
    <source>
        <dbReference type="ARBA" id="ARBA00022729"/>
    </source>
</evidence>
<evidence type="ECO:0000259" key="13">
    <source>
        <dbReference type="PROSITE" id="PS50156"/>
    </source>
</evidence>
<feature type="transmembrane region" description="Helical" evidence="11">
    <location>
        <begin position="691"/>
        <end position="713"/>
    </location>
</feature>
<feature type="transmembrane region" description="Helical" evidence="11">
    <location>
        <begin position="1099"/>
        <end position="1121"/>
    </location>
</feature>
<keyword evidence="6 11" id="KW-1133">Transmembrane helix</keyword>
<dbReference type="GO" id="GO:0015918">
    <property type="term" value="P:sterol transport"/>
    <property type="evidence" value="ECO:0007669"/>
    <property type="project" value="TreeGrafter"/>
</dbReference>
<feature type="transmembrane region" description="Helical" evidence="11">
    <location>
        <begin position="266"/>
        <end position="287"/>
    </location>
</feature>
<dbReference type="HOGENOM" id="CLU_002359_0_1_1"/>
<dbReference type="PROSITE" id="PS50156">
    <property type="entry name" value="SSD"/>
    <property type="match status" value="1"/>
</dbReference>
<keyword evidence="10" id="KW-0325">Glycoprotein</keyword>
<keyword evidence="15" id="KW-1185">Reference proteome</keyword>
<keyword evidence="5 12" id="KW-0732">Signal</keyword>
<keyword evidence="3" id="KW-0813">Transport</keyword>
<evidence type="ECO:0000256" key="8">
    <source>
        <dbReference type="ARBA" id="ARBA00023136"/>
    </source>
</evidence>
<dbReference type="InterPro" id="IPR032190">
    <property type="entry name" value="NPC1_N"/>
</dbReference>
<feature type="transmembrane region" description="Helical" evidence="11">
    <location>
        <begin position="618"/>
        <end position="642"/>
    </location>
</feature>
<evidence type="ECO:0000313" key="15">
    <source>
        <dbReference type="Proteomes" id="UP000005222"/>
    </source>
</evidence>
<feature type="transmembrane region" description="Helical" evidence="11">
    <location>
        <begin position="648"/>
        <end position="670"/>
    </location>
</feature>
<dbReference type="FunCoup" id="G8YBA4">
    <property type="interactions" value="858"/>
</dbReference>
<dbReference type="Pfam" id="PF22314">
    <property type="entry name" value="NPC1_MLD"/>
    <property type="match status" value="1"/>
</dbReference>
<dbReference type="EMBL" id="FO082050">
    <property type="protein sequence ID" value="CCE82235.1"/>
    <property type="molecule type" value="Genomic_DNA"/>
</dbReference>
<keyword evidence="9" id="KW-1015">Disulfide bond</keyword>
<feature type="transmembrane region" description="Helical" evidence="11">
    <location>
        <begin position="1171"/>
        <end position="1193"/>
    </location>
</feature>
<dbReference type="OrthoDB" id="6510177at2759"/>
<feature type="transmembrane region" description="Helical" evidence="11">
    <location>
        <begin position="725"/>
        <end position="750"/>
    </location>
</feature>
<evidence type="ECO:0000313" key="14">
    <source>
        <dbReference type="EMBL" id="CCE82235.1"/>
    </source>
</evidence>
<dbReference type="PANTHER" id="PTHR45727:SF2">
    <property type="entry name" value="NPC INTRACELLULAR CHOLESTEROL TRANSPORTER 1"/>
    <property type="match status" value="1"/>
</dbReference>
<dbReference type="eggNOG" id="KOG1933">
    <property type="taxonomic scope" value="Eukaryota"/>
</dbReference>